<dbReference type="AlphaFoldDB" id="A0A1L7D553"/>
<dbReference type="STRING" id="161895.CPHO_10470"/>
<feature type="domain" description="Antitoxin SocA-like Panacea" evidence="1">
    <location>
        <begin position="30"/>
        <end position="126"/>
    </location>
</feature>
<reference evidence="2 3" key="1">
    <citation type="submission" date="2014-08" db="EMBL/GenBank/DDBJ databases">
        <title>Complete genome sequence of Corynebacterium phocae M408/89/1(T)(=DSM 44612(T)), isolated from the common seal (Phoca vitulina).</title>
        <authorList>
            <person name="Ruckert C."/>
            <person name="Albersmeier A."/>
            <person name="Winkler A."/>
            <person name="Kalinowski J."/>
        </authorList>
    </citation>
    <scope>NUCLEOTIDE SEQUENCE [LARGE SCALE GENOMIC DNA]</scope>
    <source>
        <strain evidence="2 3">M408/89/1</strain>
    </source>
</reference>
<dbReference type="EMBL" id="CP009249">
    <property type="protein sequence ID" value="APT93245.1"/>
    <property type="molecule type" value="Genomic_DNA"/>
</dbReference>
<protein>
    <recommendedName>
        <fullName evidence="1">Antitoxin SocA-like Panacea domain-containing protein</fullName>
    </recommendedName>
</protein>
<dbReference type="Proteomes" id="UP000185491">
    <property type="component" value="Chromosome"/>
</dbReference>
<gene>
    <name evidence="2" type="ORF">CPHO_10470</name>
</gene>
<dbReference type="Pfam" id="PF13274">
    <property type="entry name" value="SocA_Panacea"/>
    <property type="match status" value="1"/>
</dbReference>
<proteinExistence type="predicted"/>
<organism evidence="2 3">
    <name type="scientific">Corynebacterium phocae</name>
    <dbReference type="NCBI Taxonomy" id="161895"/>
    <lineage>
        <taxon>Bacteria</taxon>
        <taxon>Bacillati</taxon>
        <taxon>Actinomycetota</taxon>
        <taxon>Actinomycetes</taxon>
        <taxon>Mycobacteriales</taxon>
        <taxon>Corynebacteriaceae</taxon>
        <taxon>Corynebacterium</taxon>
    </lineage>
</organism>
<accession>A0A1L7D553</accession>
<dbReference type="RefSeq" id="WP_075735609.1">
    <property type="nucleotide sequence ID" value="NZ_CP009249.1"/>
</dbReference>
<dbReference type="InterPro" id="IPR025272">
    <property type="entry name" value="SocA_Panacea"/>
</dbReference>
<name>A0A1L7D553_9CORY</name>
<sequence length="149" mass="17341">MKTFTAREIAEWFVSWAEEMEDADLTPLKLQKLLYYAKGAFLRASGGVPLFSDRMEAWAHGPVVVELYHQLKGCGRNAIDPDTFVSDEFCWDDFRDVEEVLIETWQKYGPYSAWALRNKTHTESPWLKNFNADERAIEISDADLKEYFC</sequence>
<dbReference type="KEGG" id="cpho:CPHO_10470"/>
<keyword evidence="3" id="KW-1185">Reference proteome</keyword>
<dbReference type="OrthoDB" id="9799173at2"/>
<evidence type="ECO:0000259" key="1">
    <source>
        <dbReference type="Pfam" id="PF13274"/>
    </source>
</evidence>
<evidence type="ECO:0000313" key="2">
    <source>
        <dbReference type="EMBL" id="APT93245.1"/>
    </source>
</evidence>
<evidence type="ECO:0000313" key="3">
    <source>
        <dbReference type="Proteomes" id="UP000185491"/>
    </source>
</evidence>